<dbReference type="AlphaFoldDB" id="A0A2H6KEB3"/>
<protein>
    <submittedName>
        <fullName evidence="2">Transcription termination factor, putative</fullName>
    </submittedName>
</protein>
<reference evidence="2 3" key="1">
    <citation type="journal article" date="2017" name="BMC Genomics">
        <title>Whole-genome assembly of Babesia ovata and comparative genomics between closely related pathogens.</title>
        <authorList>
            <person name="Yamagishi J."/>
            <person name="Asada M."/>
            <person name="Hakimi H."/>
            <person name="Tanaka T.Q."/>
            <person name="Sugimoto C."/>
            <person name="Kawazu S."/>
        </authorList>
    </citation>
    <scope>NUCLEOTIDE SEQUENCE [LARGE SCALE GENOMIC DNA]</scope>
    <source>
        <strain evidence="2 3">Miyake</strain>
    </source>
</reference>
<comment type="caution">
    <text evidence="2">The sequence shown here is derived from an EMBL/GenBank/DDBJ whole genome shotgun (WGS) entry which is preliminary data.</text>
</comment>
<dbReference type="GeneID" id="39875110"/>
<proteinExistence type="predicted"/>
<dbReference type="EMBL" id="BDSA01000003">
    <property type="protein sequence ID" value="GBE61340.1"/>
    <property type="molecule type" value="Genomic_DNA"/>
</dbReference>
<dbReference type="Proteomes" id="UP000236319">
    <property type="component" value="Unassembled WGS sequence"/>
</dbReference>
<feature type="region of interest" description="Disordered" evidence="1">
    <location>
        <begin position="21"/>
        <end position="53"/>
    </location>
</feature>
<evidence type="ECO:0000256" key="1">
    <source>
        <dbReference type="SAM" id="MobiDB-lite"/>
    </source>
</evidence>
<keyword evidence="3" id="KW-1185">Reference proteome</keyword>
<evidence type="ECO:0000313" key="2">
    <source>
        <dbReference type="EMBL" id="GBE61340.1"/>
    </source>
</evidence>
<feature type="compositionally biased region" description="Basic and acidic residues" evidence="1">
    <location>
        <begin position="91"/>
        <end position="115"/>
    </location>
</feature>
<name>A0A2H6KEB3_9APIC</name>
<gene>
    <name evidence="2" type="ORF">BOVATA_028330</name>
</gene>
<dbReference type="VEuPathDB" id="PiroplasmaDB:BOVATA_028330"/>
<feature type="region of interest" description="Disordered" evidence="1">
    <location>
        <begin position="91"/>
        <end position="124"/>
    </location>
</feature>
<organism evidence="2 3">
    <name type="scientific">Babesia ovata</name>
    <dbReference type="NCBI Taxonomy" id="189622"/>
    <lineage>
        <taxon>Eukaryota</taxon>
        <taxon>Sar</taxon>
        <taxon>Alveolata</taxon>
        <taxon>Apicomplexa</taxon>
        <taxon>Aconoidasida</taxon>
        <taxon>Piroplasmida</taxon>
        <taxon>Babesiidae</taxon>
        <taxon>Babesia</taxon>
    </lineage>
</organism>
<sequence length="124" mass="13855">MLHLPPALRTTRLISLKEWREDDPRGRQHPLLPDVGVHVGRGDEPTPGLGRQRKRLTGGLVVEADAVAQAQDQVVNLELAEHHHAHRLAEDNVHEAEEQVDQNDHHLGLGRREGAAQRTKQNAI</sequence>
<dbReference type="RefSeq" id="XP_028867583.1">
    <property type="nucleotide sequence ID" value="XM_029011750.1"/>
</dbReference>
<evidence type="ECO:0000313" key="3">
    <source>
        <dbReference type="Proteomes" id="UP000236319"/>
    </source>
</evidence>
<accession>A0A2H6KEB3</accession>